<dbReference type="UniPathway" id="UPA00973"/>
<proteinExistence type="inferred from homology"/>
<dbReference type="InterPro" id="IPR007691">
    <property type="entry name" value="LpxD"/>
</dbReference>
<dbReference type="NCBIfam" id="TIGR01853">
    <property type="entry name" value="lipid_A_lpxD"/>
    <property type="match status" value="1"/>
</dbReference>
<comment type="caution">
    <text evidence="9">The sequence shown here is derived from an EMBL/GenBank/DDBJ whole genome shotgun (WGS) entry which is preliminary data.</text>
</comment>
<name>A0A437QXR8_9PROT</name>
<evidence type="ECO:0000313" key="9">
    <source>
        <dbReference type="EMBL" id="RVU39327.1"/>
    </source>
</evidence>
<organism evidence="9 10">
    <name type="scientific">Hwanghaeella grinnelliae</name>
    <dbReference type="NCBI Taxonomy" id="2500179"/>
    <lineage>
        <taxon>Bacteria</taxon>
        <taxon>Pseudomonadati</taxon>
        <taxon>Pseudomonadota</taxon>
        <taxon>Alphaproteobacteria</taxon>
        <taxon>Rhodospirillales</taxon>
        <taxon>Rhodospirillaceae</taxon>
        <taxon>Hwanghaeella</taxon>
    </lineage>
</organism>
<dbReference type="RefSeq" id="WP_127764698.1">
    <property type="nucleotide sequence ID" value="NZ_SADE01000001.1"/>
</dbReference>
<dbReference type="InterPro" id="IPR018357">
    <property type="entry name" value="Hexapep_transf_CS"/>
</dbReference>
<dbReference type="InterPro" id="IPR020573">
    <property type="entry name" value="UDP_GlcNAc_AcTrfase_non-rep"/>
</dbReference>
<comment type="catalytic activity">
    <reaction evidence="7">
        <text>a UDP-3-O-[(3R)-3-hydroxyacyl]-alpha-D-glucosamine + a (3R)-hydroxyacyl-[ACP] = a UDP-2-N,3-O-bis[(3R)-3-hydroxyacyl]-alpha-D-glucosamine + holo-[ACP] + H(+)</text>
        <dbReference type="Rhea" id="RHEA:53836"/>
        <dbReference type="Rhea" id="RHEA-COMP:9685"/>
        <dbReference type="Rhea" id="RHEA-COMP:9945"/>
        <dbReference type="ChEBI" id="CHEBI:15378"/>
        <dbReference type="ChEBI" id="CHEBI:64479"/>
        <dbReference type="ChEBI" id="CHEBI:78827"/>
        <dbReference type="ChEBI" id="CHEBI:137740"/>
        <dbReference type="ChEBI" id="CHEBI:137748"/>
        <dbReference type="EC" id="2.3.1.191"/>
    </reaction>
</comment>
<dbReference type="SUPFAM" id="SSF51161">
    <property type="entry name" value="Trimeric LpxA-like enzymes"/>
    <property type="match status" value="1"/>
</dbReference>
<dbReference type="InterPro" id="IPR011004">
    <property type="entry name" value="Trimer_LpxA-like_sf"/>
</dbReference>
<evidence type="ECO:0000256" key="6">
    <source>
        <dbReference type="ARBA" id="ARBA00023315"/>
    </source>
</evidence>
<dbReference type="Pfam" id="PF14602">
    <property type="entry name" value="Hexapep_2"/>
    <property type="match status" value="1"/>
</dbReference>
<dbReference type="EC" id="2.3.1.191" evidence="7"/>
<keyword evidence="3 7" id="KW-0808">Transferase</keyword>
<dbReference type="HAMAP" id="MF_00523">
    <property type="entry name" value="LpxD"/>
    <property type="match status" value="1"/>
</dbReference>
<dbReference type="Proteomes" id="UP000287447">
    <property type="component" value="Unassembled WGS sequence"/>
</dbReference>
<dbReference type="GO" id="GO:0016020">
    <property type="term" value="C:membrane"/>
    <property type="evidence" value="ECO:0007669"/>
    <property type="project" value="GOC"/>
</dbReference>
<gene>
    <name evidence="7 9" type="primary">lpxD</name>
    <name evidence="9" type="ORF">EOI86_08830</name>
</gene>
<dbReference type="GO" id="GO:0103118">
    <property type="term" value="F:UDP-3-O-[(3R)-3-hydroxyacyl]-glucosamine N-acyltransferase activity"/>
    <property type="evidence" value="ECO:0007669"/>
    <property type="project" value="UniProtKB-EC"/>
</dbReference>
<reference evidence="10" key="1">
    <citation type="submission" date="2019-01" db="EMBL/GenBank/DDBJ databases">
        <title>Gri0909 isolated from a small marine red alga.</title>
        <authorList>
            <person name="Kim J."/>
            <person name="Jeong S.E."/>
            <person name="Jeon C.O."/>
        </authorList>
    </citation>
    <scope>NUCLEOTIDE SEQUENCE [LARGE SCALE GENOMIC DNA]</scope>
    <source>
        <strain evidence="10">Gri0909</strain>
    </source>
</reference>
<evidence type="ECO:0000256" key="5">
    <source>
        <dbReference type="ARBA" id="ARBA00023098"/>
    </source>
</evidence>
<dbReference type="NCBIfam" id="NF002060">
    <property type="entry name" value="PRK00892.1"/>
    <property type="match status" value="1"/>
</dbReference>
<dbReference type="Pfam" id="PF00132">
    <property type="entry name" value="Hexapep"/>
    <property type="match status" value="1"/>
</dbReference>
<dbReference type="PANTHER" id="PTHR43378">
    <property type="entry name" value="UDP-3-O-ACYLGLUCOSAMINE N-ACYLTRANSFERASE"/>
    <property type="match status" value="1"/>
</dbReference>
<dbReference type="Pfam" id="PF04613">
    <property type="entry name" value="LpxD"/>
    <property type="match status" value="1"/>
</dbReference>
<dbReference type="GO" id="GO:0016410">
    <property type="term" value="F:N-acyltransferase activity"/>
    <property type="evidence" value="ECO:0007669"/>
    <property type="project" value="InterPro"/>
</dbReference>
<dbReference type="Gene3D" id="2.160.10.10">
    <property type="entry name" value="Hexapeptide repeat proteins"/>
    <property type="match status" value="1"/>
</dbReference>
<comment type="function">
    <text evidence="7">Catalyzes the N-acylation of UDP-3-O-acylglucosamine using 3-hydroxyacyl-ACP as the acyl donor. Is involved in the biosynthesis of lipid A, a phosphorylated glycolipid that anchors the lipopolysaccharide to the outer membrane of the cell.</text>
</comment>
<dbReference type="PANTHER" id="PTHR43378:SF2">
    <property type="entry name" value="UDP-3-O-ACYLGLUCOSAMINE N-ACYLTRANSFERASE 1, MITOCHONDRIAL-RELATED"/>
    <property type="match status" value="1"/>
</dbReference>
<comment type="similarity">
    <text evidence="7">Belongs to the transferase hexapeptide repeat family. LpxD subfamily.</text>
</comment>
<dbReference type="EMBL" id="SADE01000001">
    <property type="protein sequence ID" value="RVU39327.1"/>
    <property type="molecule type" value="Genomic_DNA"/>
</dbReference>
<dbReference type="AlphaFoldDB" id="A0A437QXR8"/>
<evidence type="ECO:0000259" key="8">
    <source>
        <dbReference type="Pfam" id="PF04613"/>
    </source>
</evidence>
<dbReference type="PROSITE" id="PS00101">
    <property type="entry name" value="HEXAPEP_TRANSFERASES"/>
    <property type="match status" value="1"/>
</dbReference>
<evidence type="ECO:0000256" key="4">
    <source>
        <dbReference type="ARBA" id="ARBA00022737"/>
    </source>
</evidence>
<keyword evidence="1 7" id="KW-0444">Lipid biosynthesis</keyword>
<dbReference type="Gene3D" id="3.40.1390.10">
    <property type="entry name" value="MurE/MurF, N-terminal domain"/>
    <property type="match status" value="1"/>
</dbReference>
<dbReference type="OrthoDB" id="9784739at2"/>
<keyword evidence="10" id="KW-1185">Reference proteome</keyword>
<sequence>MADPRFFQRHGPFTLGDLAKIGEAVLQSPESGSKEIRDIGTLTDSGEDQISFLDNRKYVSAFSQTEAGACVVAPRDVEKAPADCRLLVSDAPYRSFALIVQAFYPLPATVPGIHPSAVIADSAKLGDGICVDAGAVIGEGASVGARTHIGANAVLGTGITIGADGRVGANSTLECCDVGERVQIHPGARIGTRGFGFAMDPRGHVELPQLGRVVIGNDVEIGANSTIDRGMGPDTVIGDGTKIDNLVQIGHNVRLGKHCVLAGQTGIAGSAVLEDFVICAAKVGVAGHLTIGAGTRIAAMSGVTKSVPAGSTFAGVPAGEHRNWLRKNALLNRMVKEQE</sequence>
<evidence type="ECO:0000256" key="3">
    <source>
        <dbReference type="ARBA" id="ARBA00022679"/>
    </source>
</evidence>
<comment type="pathway">
    <text evidence="7">Bacterial outer membrane biogenesis; LPS lipid A biosynthesis.</text>
</comment>
<accession>A0A437QXR8</accession>
<evidence type="ECO:0000313" key="10">
    <source>
        <dbReference type="Proteomes" id="UP000287447"/>
    </source>
</evidence>
<evidence type="ECO:0000256" key="2">
    <source>
        <dbReference type="ARBA" id="ARBA00022556"/>
    </source>
</evidence>
<feature type="active site" description="Proton acceptor" evidence="7">
    <location>
        <position position="251"/>
    </location>
</feature>
<keyword evidence="4 7" id="KW-0677">Repeat</keyword>
<protein>
    <recommendedName>
        <fullName evidence="7">UDP-3-O-acylglucosamine N-acyltransferase</fullName>
        <ecNumber evidence="7">2.3.1.191</ecNumber>
    </recommendedName>
</protein>
<dbReference type="InterPro" id="IPR001451">
    <property type="entry name" value="Hexapep"/>
</dbReference>
<evidence type="ECO:0000256" key="1">
    <source>
        <dbReference type="ARBA" id="ARBA00022516"/>
    </source>
</evidence>
<keyword evidence="5 7" id="KW-0443">Lipid metabolism</keyword>
<feature type="domain" description="UDP-3-O-[3-hydroxymyristoyl] glucosamine N-acyltransferase non-repeat region" evidence="8">
    <location>
        <begin position="35"/>
        <end position="101"/>
    </location>
</feature>
<evidence type="ECO:0000256" key="7">
    <source>
        <dbReference type="HAMAP-Rule" id="MF_00523"/>
    </source>
</evidence>
<keyword evidence="6 7" id="KW-0012">Acyltransferase</keyword>
<comment type="subunit">
    <text evidence="7">Homotrimer.</text>
</comment>
<keyword evidence="2 7" id="KW-0441">Lipid A biosynthesis</keyword>
<dbReference type="GO" id="GO:0009245">
    <property type="term" value="P:lipid A biosynthetic process"/>
    <property type="evidence" value="ECO:0007669"/>
    <property type="project" value="UniProtKB-UniRule"/>
</dbReference>
<dbReference type="CDD" id="cd03352">
    <property type="entry name" value="LbH_LpxD"/>
    <property type="match status" value="1"/>
</dbReference>